<evidence type="ECO:0000313" key="3">
    <source>
        <dbReference type="EMBL" id="ERN03759.1"/>
    </source>
</evidence>
<dbReference type="Proteomes" id="UP000017836">
    <property type="component" value="Unassembled WGS sequence"/>
</dbReference>
<accession>W1P7X0</accession>
<dbReference type="InterPro" id="IPR046960">
    <property type="entry name" value="PPR_At4g14850-like_plant"/>
</dbReference>
<dbReference type="InterPro" id="IPR002885">
    <property type="entry name" value="PPR_rpt"/>
</dbReference>
<dbReference type="Pfam" id="PF20430">
    <property type="entry name" value="Eplus_motif"/>
    <property type="match status" value="1"/>
</dbReference>
<dbReference type="FunFam" id="1.25.40.10:FF:000436">
    <property type="entry name" value="Pentatricopeptide repeat-containing protein At5g39350 family"/>
    <property type="match status" value="1"/>
</dbReference>
<organism evidence="3 4">
    <name type="scientific">Amborella trichopoda</name>
    <dbReference type="NCBI Taxonomy" id="13333"/>
    <lineage>
        <taxon>Eukaryota</taxon>
        <taxon>Viridiplantae</taxon>
        <taxon>Streptophyta</taxon>
        <taxon>Embryophyta</taxon>
        <taxon>Tracheophyta</taxon>
        <taxon>Spermatophyta</taxon>
        <taxon>Magnoliopsida</taxon>
        <taxon>Amborellales</taxon>
        <taxon>Amborellaceae</taxon>
        <taxon>Amborella</taxon>
    </lineage>
</organism>
<dbReference type="GO" id="GO:0009451">
    <property type="term" value="P:RNA modification"/>
    <property type="evidence" value="ECO:0000318"/>
    <property type="project" value="GO_Central"/>
</dbReference>
<dbReference type="FunFam" id="1.25.40.10:FF:000366">
    <property type="entry name" value="Pentatricopeptide (PPR) repeat-containing protein"/>
    <property type="match status" value="1"/>
</dbReference>
<protein>
    <recommendedName>
        <fullName evidence="5">Pentatricopeptide repeat-containing protein</fullName>
    </recommendedName>
</protein>
<evidence type="ECO:0000256" key="1">
    <source>
        <dbReference type="ARBA" id="ARBA00022737"/>
    </source>
</evidence>
<dbReference type="eggNOG" id="KOG4197">
    <property type="taxonomic scope" value="Eukaryota"/>
</dbReference>
<keyword evidence="4" id="KW-1185">Reference proteome</keyword>
<dbReference type="Gene3D" id="1.25.40.10">
    <property type="entry name" value="Tetratricopeptide repeat domain"/>
    <property type="match status" value="3"/>
</dbReference>
<dbReference type="GO" id="GO:0003723">
    <property type="term" value="F:RNA binding"/>
    <property type="evidence" value="ECO:0000318"/>
    <property type="project" value="GO_Central"/>
</dbReference>
<dbReference type="PANTHER" id="PTHR47926:SF511">
    <property type="entry name" value="PENTATRICOPEPTIDE REPEAT-CONTAINING PROTEIN"/>
    <property type="match status" value="1"/>
</dbReference>
<evidence type="ECO:0000256" key="2">
    <source>
        <dbReference type="PROSITE-ProRule" id="PRU00708"/>
    </source>
</evidence>
<dbReference type="InterPro" id="IPR046848">
    <property type="entry name" value="E_motif"/>
</dbReference>
<dbReference type="OMA" id="TQVHAYA"/>
<reference evidence="4" key="1">
    <citation type="journal article" date="2013" name="Science">
        <title>The Amborella genome and the evolution of flowering plants.</title>
        <authorList>
            <consortium name="Amborella Genome Project"/>
        </authorList>
    </citation>
    <scope>NUCLEOTIDE SEQUENCE [LARGE SCALE GENOMIC DNA]</scope>
</reference>
<dbReference type="PANTHER" id="PTHR47926">
    <property type="entry name" value="PENTATRICOPEPTIDE REPEAT-CONTAINING PROTEIN"/>
    <property type="match status" value="1"/>
</dbReference>
<feature type="repeat" description="PPR" evidence="2">
    <location>
        <begin position="265"/>
        <end position="299"/>
    </location>
</feature>
<evidence type="ECO:0000313" key="4">
    <source>
        <dbReference type="Proteomes" id="UP000017836"/>
    </source>
</evidence>
<name>W1P7X0_AMBTC</name>
<keyword evidence="1" id="KW-0677">Repeat</keyword>
<dbReference type="Pfam" id="PF20431">
    <property type="entry name" value="E_motif"/>
    <property type="match status" value="1"/>
</dbReference>
<dbReference type="FunFam" id="1.25.40.10:FF:000475">
    <property type="entry name" value="Pentatricopeptide repeat-containing protein At5g40410, mitochondrial"/>
    <property type="match status" value="1"/>
</dbReference>
<dbReference type="InterPro" id="IPR046849">
    <property type="entry name" value="E2_motif"/>
</dbReference>
<dbReference type="Pfam" id="PF01535">
    <property type="entry name" value="PPR"/>
    <property type="match status" value="4"/>
</dbReference>
<dbReference type="Gramene" id="ERN03759">
    <property type="protein sequence ID" value="ERN03759"/>
    <property type="gene ID" value="AMTR_s00078p00067180"/>
</dbReference>
<dbReference type="PROSITE" id="PS51375">
    <property type="entry name" value="PPR"/>
    <property type="match status" value="3"/>
</dbReference>
<feature type="repeat" description="PPR" evidence="2">
    <location>
        <begin position="63"/>
        <end position="97"/>
    </location>
</feature>
<proteinExistence type="predicted"/>
<dbReference type="InterPro" id="IPR011990">
    <property type="entry name" value="TPR-like_helical_dom_sf"/>
</dbReference>
<feature type="repeat" description="PPR" evidence="2">
    <location>
        <begin position="164"/>
        <end position="198"/>
    </location>
</feature>
<gene>
    <name evidence="3" type="ORF">AMTR_s00078p00067180</name>
</gene>
<dbReference type="EMBL" id="KI394330">
    <property type="protein sequence ID" value="ERN03759.1"/>
    <property type="molecule type" value="Genomic_DNA"/>
</dbReference>
<evidence type="ECO:0008006" key="5">
    <source>
        <dbReference type="Google" id="ProtNLM"/>
    </source>
</evidence>
<dbReference type="AlphaFoldDB" id="W1P7X0"/>
<dbReference type="HOGENOM" id="CLU_002706_0_1_1"/>
<sequence>MISVLGSCLSLSEVEFGKQLHSITIKSGFDIDLVVSTALTDLYAKCSDMKCARLIFDKVELKDLVLWNVMIYGYAHNSFGKEAFGVFKLMRTEGLSGDSFTFSSLLNACSGLRSQEMGKQIHGCIIKLSIDLDFLVSSTLVDMYAKNENLGDARKAFDGMVVRSVVSWTTLIVGYGHNGEGVAALKLLSRMIRDGFRPDELTLASILSSCANVATSKQTVLVHTHIIKNGFESFLPVSNALINAYSKCGYIESAYLVFKLIRKHDLVTWTSMINAYAFHGIGREAIMLFDKMIEEGVWPDRIAFVGVLAACSHGGLISQGLRYFSSMENVYQITPDSEHYSCFIDLLGRAGLLKEAFNVLMNVPFDPGANVWGAFLGACRIHGNLELARFAAEKLFEIEPSEPSNYALLSNIYASLESWSDVAKVRKMLRERCEKKVPGCSWMEIGSKIHSFVSSDKSHPQVKEIYAILKVLNEQLEEGISYINGNVFNAVGMIN</sequence>
<dbReference type="Pfam" id="PF13041">
    <property type="entry name" value="PPR_2"/>
    <property type="match status" value="2"/>
</dbReference>
<dbReference type="NCBIfam" id="TIGR00756">
    <property type="entry name" value="PPR"/>
    <property type="match status" value="3"/>
</dbReference>
<dbReference type="FunFam" id="1.25.40.10:FF:000031">
    <property type="entry name" value="Pentatricopeptide repeat-containing protein mitochondrial"/>
    <property type="match status" value="1"/>
</dbReference>